<evidence type="ECO:0000313" key="4">
    <source>
        <dbReference type="Proteomes" id="UP001322277"/>
    </source>
</evidence>
<evidence type="ECO:0000313" key="3">
    <source>
        <dbReference type="EMBL" id="WQF79459.1"/>
    </source>
</evidence>
<keyword evidence="4" id="KW-1185">Reference proteome</keyword>
<dbReference type="KEGG" id="cdet:87940976"/>
<name>A0AAX4I7W1_9PEZI</name>
<dbReference type="AlphaFoldDB" id="A0AAX4I7W1"/>
<dbReference type="RefSeq" id="XP_062776683.1">
    <property type="nucleotide sequence ID" value="XM_062920632.1"/>
</dbReference>
<feature type="signal peptide" evidence="2">
    <location>
        <begin position="1"/>
        <end position="20"/>
    </location>
</feature>
<evidence type="ECO:0000256" key="1">
    <source>
        <dbReference type="SAM" id="MobiDB-lite"/>
    </source>
</evidence>
<feature type="chain" id="PRO_5043399545" evidence="2">
    <location>
        <begin position="21"/>
        <end position="245"/>
    </location>
</feature>
<evidence type="ECO:0000256" key="2">
    <source>
        <dbReference type="SAM" id="SignalP"/>
    </source>
</evidence>
<keyword evidence="2" id="KW-0732">Signal</keyword>
<feature type="compositionally biased region" description="Gly residues" evidence="1">
    <location>
        <begin position="186"/>
        <end position="201"/>
    </location>
</feature>
<proteinExistence type="predicted"/>
<reference evidence="4" key="1">
    <citation type="journal article" date="2023" name="bioRxiv">
        <title>Complete genome of the Medicago anthracnose fungus, Colletotrichum destructivum, reveals a mini-chromosome-like region within a core chromosome.</title>
        <authorList>
            <person name="Lapalu N."/>
            <person name="Simon A."/>
            <person name="Lu A."/>
            <person name="Plaumann P.-L."/>
            <person name="Amselem J."/>
            <person name="Pigne S."/>
            <person name="Auger A."/>
            <person name="Koch C."/>
            <person name="Dallery J.-F."/>
            <person name="O'Connell R.J."/>
        </authorList>
    </citation>
    <scope>NUCLEOTIDE SEQUENCE [LARGE SCALE GENOMIC DNA]</scope>
    <source>
        <strain evidence="4">CBS 520.97</strain>
    </source>
</reference>
<gene>
    <name evidence="3" type="ORF">CDEST_04473</name>
</gene>
<sequence length="245" mass="24289">MMIPVFLLAAAAACLAPAAAQSPSKTTEKSTVWMPPRSTGAGENIYASVITAAPSSTEFFLACTTAWQSASACAQFSGVTLTYGDGTMKIGFRSDSYDCKRGASATCSVSTTNAANAQSVLAGPESSAWFTAITIVDGHDKLKSAKSQTRSTRRSTSASPAAVTATTTAASAGSNGNCKRAIKGGSSSGSGGDDGNSGGTSGKKHKDNSNGNGCSAASGGPGELAWSLVMAAAAAVVGSLVTVFL</sequence>
<protein>
    <submittedName>
        <fullName evidence="3">Uncharacterized protein</fullName>
    </submittedName>
</protein>
<feature type="compositionally biased region" description="Low complexity" evidence="1">
    <location>
        <begin position="145"/>
        <end position="174"/>
    </location>
</feature>
<organism evidence="3 4">
    <name type="scientific">Colletotrichum destructivum</name>
    <dbReference type="NCBI Taxonomy" id="34406"/>
    <lineage>
        <taxon>Eukaryota</taxon>
        <taxon>Fungi</taxon>
        <taxon>Dikarya</taxon>
        <taxon>Ascomycota</taxon>
        <taxon>Pezizomycotina</taxon>
        <taxon>Sordariomycetes</taxon>
        <taxon>Hypocreomycetidae</taxon>
        <taxon>Glomerellales</taxon>
        <taxon>Glomerellaceae</taxon>
        <taxon>Colletotrichum</taxon>
        <taxon>Colletotrichum destructivum species complex</taxon>
    </lineage>
</organism>
<accession>A0AAX4I7W1</accession>
<dbReference type="EMBL" id="CP137307">
    <property type="protein sequence ID" value="WQF79459.1"/>
    <property type="molecule type" value="Genomic_DNA"/>
</dbReference>
<dbReference type="GeneID" id="87940976"/>
<dbReference type="Proteomes" id="UP001322277">
    <property type="component" value="Chromosome 3"/>
</dbReference>
<feature type="region of interest" description="Disordered" evidence="1">
    <location>
        <begin position="143"/>
        <end position="217"/>
    </location>
</feature>